<dbReference type="KEGG" id="ppai:E1956_17525"/>
<evidence type="ECO:0000313" key="6">
    <source>
        <dbReference type="EMBL" id="QBQ99037.1"/>
    </source>
</evidence>
<dbReference type="SUPFAM" id="SSF51316">
    <property type="entry name" value="Mss4-like"/>
    <property type="match status" value="1"/>
</dbReference>
<dbReference type="InterPro" id="IPR006913">
    <property type="entry name" value="CENP-V/GFA"/>
</dbReference>
<dbReference type="Pfam" id="PF04828">
    <property type="entry name" value="GFA"/>
    <property type="match status" value="1"/>
</dbReference>
<evidence type="ECO:0000256" key="3">
    <source>
        <dbReference type="ARBA" id="ARBA00022833"/>
    </source>
</evidence>
<dbReference type="EMBL" id="CP038149">
    <property type="protein sequence ID" value="QBQ99037.1"/>
    <property type="molecule type" value="Genomic_DNA"/>
</dbReference>
<keyword evidence="4" id="KW-0456">Lyase</keyword>
<dbReference type="GO" id="GO:0016846">
    <property type="term" value="F:carbon-sulfur lyase activity"/>
    <property type="evidence" value="ECO:0007669"/>
    <property type="project" value="InterPro"/>
</dbReference>
<evidence type="ECO:0000259" key="5">
    <source>
        <dbReference type="PROSITE" id="PS51891"/>
    </source>
</evidence>
<evidence type="ECO:0000256" key="4">
    <source>
        <dbReference type="ARBA" id="ARBA00023239"/>
    </source>
</evidence>
<proteinExistence type="inferred from homology"/>
<protein>
    <submittedName>
        <fullName evidence="6">GFA family protein</fullName>
    </submittedName>
</protein>
<evidence type="ECO:0000256" key="2">
    <source>
        <dbReference type="ARBA" id="ARBA00022723"/>
    </source>
</evidence>
<sequence length="132" mass="14260">MLTGGCLCGKIRYEISGEAIGNTVCHCADCRRASGAPLVGWMSVARAAFRFVAGAPKTYASSAHVERSFCPDCGTPLIYRNAAFADEVDVATGTLDNPDEAPPEHHTWTSQQLAWIRLADGLPRYPRGYPET</sequence>
<dbReference type="PANTHER" id="PTHR33337:SF40">
    <property type="entry name" value="CENP-V_GFA DOMAIN-CONTAINING PROTEIN-RELATED"/>
    <property type="match status" value="1"/>
</dbReference>
<gene>
    <name evidence="6" type="ORF">E1956_17525</name>
</gene>
<reference evidence="6 7" key="1">
    <citation type="submission" date="2019-03" db="EMBL/GenBank/DDBJ databases">
        <title>Paraburkholderia sp. 7MH5, isolated from subtropical forest soil.</title>
        <authorList>
            <person name="Gao Z.-H."/>
            <person name="Qiu L.-H."/>
        </authorList>
    </citation>
    <scope>NUCLEOTIDE SEQUENCE [LARGE SCALE GENOMIC DNA]</scope>
    <source>
        <strain evidence="6 7">7MH5</strain>
    </source>
</reference>
<evidence type="ECO:0000256" key="1">
    <source>
        <dbReference type="ARBA" id="ARBA00005495"/>
    </source>
</evidence>
<dbReference type="RefSeq" id="WP_134751400.1">
    <property type="nucleotide sequence ID" value="NZ_CP038149.1"/>
</dbReference>
<dbReference type="PROSITE" id="PS51891">
    <property type="entry name" value="CENP_V_GFA"/>
    <property type="match status" value="1"/>
</dbReference>
<organism evidence="6 7">
    <name type="scientific">Paraburkholderia pallida</name>
    <dbReference type="NCBI Taxonomy" id="2547399"/>
    <lineage>
        <taxon>Bacteria</taxon>
        <taxon>Pseudomonadati</taxon>
        <taxon>Pseudomonadota</taxon>
        <taxon>Betaproteobacteria</taxon>
        <taxon>Burkholderiales</taxon>
        <taxon>Burkholderiaceae</taxon>
        <taxon>Paraburkholderia</taxon>
    </lineage>
</organism>
<name>A0A4P7CUT2_9BURK</name>
<keyword evidence="2" id="KW-0479">Metal-binding</keyword>
<comment type="similarity">
    <text evidence="1">Belongs to the Gfa family.</text>
</comment>
<feature type="domain" description="CENP-V/GFA" evidence="5">
    <location>
        <begin position="2"/>
        <end position="109"/>
    </location>
</feature>
<dbReference type="GO" id="GO:0046872">
    <property type="term" value="F:metal ion binding"/>
    <property type="evidence" value="ECO:0007669"/>
    <property type="project" value="UniProtKB-KW"/>
</dbReference>
<accession>A0A4P7CUT2</accession>
<dbReference type="AlphaFoldDB" id="A0A4P7CUT2"/>
<dbReference type="Gene3D" id="3.90.1590.10">
    <property type="entry name" value="glutathione-dependent formaldehyde- activating enzyme (gfa)"/>
    <property type="match status" value="1"/>
</dbReference>
<dbReference type="OrthoDB" id="327703at2"/>
<keyword evidence="7" id="KW-1185">Reference proteome</keyword>
<dbReference type="PANTHER" id="PTHR33337">
    <property type="entry name" value="GFA DOMAIN-CONTAINING PROTEIN"/>
    <property type="match status" value="1"/>
</dbReference>
<evidence type="ECO:0000313" key="7">
    <source>
        <dbReference type="Proteomes" id="UP000295727"/>
    </source>
</evidence>
<keyword evidence="3" id="KW-0862">Zinc</keyword>
<dbReference type="Proteomes" id="UP000295727">
    <property type="component" value="Chromosome 2"/>
</dbReference>
<dbReference type="InterPro" id="IPR011057">
    <property type="entry name" value="Mss4-like_sf"/>
</dbReference>